<dbReference type="PANTHER" id="PTHR13466:SF0">
    <property type="entry name" value="SMP-LTD DOMAIN-CONTAINING PROTEIN"/>
    <property type="match status" value="1"/>
</dbReference>
<keyword evidence="8" id="KW-0472">Membrane</keyword>
<keyword evidence="7" id="KW-0446">Lipid-binding</keyword>
<dbReference type="GO" id="GO:0005789">
    <property type="term" value="C:endoplasmic reticulum membrane"/>
    <property type="evidence" value="ECO:0007669"/>
    <property type="project" value="UniProtKB-SubCell"/>
</dbReference>
<evidence type="ECO:0000256" key="2">
    <source>
        <dbReference type="ARBA" id="ARBA00022448"/>
    </source>
</evidence>
<dbReference type="GO" id="GO:0008289">
    <property type="term" value="F:lipid binding"/>
    <property type="evidence" value="ECO:0007669"/>
    <property type="project" value="UniProtKB-KW"/>
</dbReference>
<evidence type="ECO:0000256" key="7">
    <source>
        <dbReference type="ARBA" id="ARBA00023121"/>
    </source>
</evidence>
<keyword evidence="4" id="KW-0256">Endoplasmic reticulum</keyword>
<reference evidence="10" key="1">
    <citation type="journal article" date="2020" name="Nat. Commun.">
        <title>Large-scale genome sequencing of mycorrhizal fungi provides insights into the early evolution of symbiotic traits.</title>
        <authorList>
            <person name="Miyauchi S."/>
            <person name="Kiss E."/>
            <person name="Kuo A."/>
            <person name="Drula E."/>
            <person name="Kohler A."/>
            <person name="Sanchez-Garcia M."/>
            <person name="Morin E."/>
            <person name="Andreopoulos B."/>
            <person name="Barry K.W."/>
            <person name="Bonito G."/>
            <person name="Buee M."/>
            <person name="Carver A."/>
            <person name="Chen C."/>
            <person name="Cichocki N."/>
            <person name="Clum A."/>
            <person name="Culley D."/>
            <person name="Crous P.W."/>
            <person name="Fauchery L."/>
            <person name="Girlanda M."/>
            <person name="Hayes R.D."/>
            <person name="Keri Z."/>
            <person name="LaButti K."/>
            <person name="Lipzen A."/>
            <person name="Lombard V."/>
            <person name="Magnuson J."/>
            <person name="Maillard F."/>
            <person name="Murat C."/>
            <person name="Nolan M."/>
            <person name="Ohm R.A."/>
            <person name="Pangilinan J."/>
            <person name="Pereira M.F."/>
            <person name="Perotto S."/>
            <person name="Peter M."/>
            <person name="Pfister S."/>
            <person name="Riley R."/>
            <person name="Sitrit Y."/>
            <person name="Stielow J.B."/>
            <person name="Szollosi G."/>
            <person name="Zifcakova L."/>
            <person name="Stursova M."/>
            <person name="Spatafora J.W."/>
            <person name="Tedersoo L."/>
            <person name="Vaario L.M."/>
            <person name="Yamada A."/>
            <person name="Yan M."/>
            <person name="Wang P."/>
            <person name="Xu J."/>
            <person name="Bruns T."/>
            <person name="Baldrian P."/>
            <person name="Vilgalys R."/>
            <person name="Dunand C."/>
            <person name="Henrissat B."/>
            <person name="Grigoriev I.V."/>
            <person name="Hibbett D."/>
            <person name="Nagy L.G."/>
            <person name="Martin F.M."/>
        </authorList>
    </citation>
    <scope>NUCLEOTIDE SEQUENCE</scope>
    <source>
        <strain evidence="10">UP504</strain>
    </source>
</reference>
<protein>
    <recommendedName>
        <fullName evidence="9">SMP-LTD domain-containing protein</fullName>
    </recommendedName>
</protein>
<dbReference type="Pfam" id="PF10296">
    <property type="entry name" value="MMM1"/>
    <property type="match status" value="2"/>
</dbReference>
<evidence type="ECO:0000256" key="6">
    <source>
        <dbReference type="ARBA" id="ARBA00023055"/>
    </source>
</evidence>
<keyword evidence="2" id="KW-0813">Transport</keyword>
<evidence type="ECO:0000256" key="5">
    <source>
        <dbReference type="ARBA" id="ARBA00022989"/>
    </source>
</evidence>
<evidence type="ECO:0000313" key="10">
    <source>
        <dbReference type="EMBL" id="KAF9515582.1"/>
    </source>
</evidence>
<evidence type="ECO:0000256" key="1">
    <source>
        <dbReference type="ARBA" id="ARBA00004586"/>
    </source>
</evidence>
<evidence type="ECO:0000259" key="9">
    <source>
        <dbReference type="PROSITE" id="PS51847"/>
    </source>
</evidence>
<dbReference type="Proteomes" id="UP000886523">
    <property type="component" value="Unassembled WGS sequence"/>
</dbReference>
<dbReference type="GO" id="GO:1990456">
    <property type="term" value="P:mitochondrion-endoplasmic reticulum membrane tethering"/>
    <property type="evidence" value="ECO:0007669"/>
    <property type="project" value="TreeGrafter"/>
</dbReference>
<evidence type="ECO:0000256" key="8">
    <source>
        <dbReference type="ARBA" id="ARBA00023136"/>
    </source>
</evidence>
<comment type="caution">
    <text evidence="10">The sequence shown here is derived from an EMBL/GenBank/DDBJ whole genome shotgun (WGS) entry which is preliminary data.</text>
</comment>
<dbReference type="EMBL" id="MU128948">
    <property type="protein sequence ID" value="KAF9515582.1"/>
    <property type="molecule type" value="Genomic_DNA"/>
</dbReference>
<keyword evidence="3" id="KW-0812">Transmembrane</keyword>
<accession>A0A9P6B1E1</accession>
<dbReference type="AlphaFoldDB" id="A0A9P6B1E1"/>
<dbReference type="GO" id="GO:0032865">
    <property type="term" value="C:ERMES complex"/>
    <property type="evidence" value="ECO:0007669"/>
    <property type="project" value="TreeGrafter"/>
</dbReference>
<comment type="subcellular location">
    <subcellularLocation>
        <location evidence="1">Endoplasmic reticulum membrane</location>
    </subcellularLocation>
</comment>
<evidence type="ECO:0000256" key="4">
    <source>
        <dbReference type="ARBA" id="ARBA00022824"/>
    </source>
</evidence>
<gene>
    <name evidence="10" type="ORF">BS47DRAFT_1371979</name>
</gene>
<organism evidence="10 11">
    <name type="scientific">Hydnum rufescens UP504</name>
    <dbReference type="NCBI Taxonomy" id="1448309"/>
    <lineage>
        <taxon>Eukaryota</taxon>
        <taxon>Fungi</taxon>
        <taxon>Dikarya</taxon>
        <taxon>Basidiomycota</taxon>
        <taxon>Agaricomycotina</taxon>
        <taxon>Agaricomycetes</taxon>
        <taxon>Cantharellales</taxon>
        <taxon>Hydnaceae</taxon>
        <taxon>Hydnum</taxon>
    </lineage>
</organism>
<keyword evidence="6" id="KW-0445">Lipid transport</keyword>
<dbReference type="InterPro" id="IPR019411">
    <property type="entry name" value="MMM1_dom"/>
</dbReference>
<proteinExistence type="predicted"/>
<sequence>MSILSLTPTFTQGFILGQLSIFCCSLSPRTSEAESAKEDSAPLGHPQGPNGLRVHIPDIPAIYTPDSTDFTKHPQESLDWCNFLLANIVQAYRADLRGNLSGLPADETARRRVEKWTQQTLNSSFMAPVKIHSVTLGTSAPRLSNARVVKSGTSTTSCIEFDLTYTDTLSMTLSTSFLFNHPTPSFARLPISLSLSLSLFSAVVTPQAPSLTLSLRSDFTLSLTQSSLMGSRAKLSDVPKVHQMIEQRLRNALASKTGLYRILLPGIGVHGEAPGMKRREVDIFIES</sequence>
<keyword evidence="11" id="KW-1185">Reference proteome</keyword>
<dbReference type="OrthoDB" id="5599157at2759"/>
<dbReference type="CDD" id="cd21671">
    <property type="entry name" value="SMP_Mmm1"/>
    <property type="match status" value="1"/>
</dbReference>
<dbReference type="PANTHER" id="PTHR13466">
    <property type="entry name" value="TEX2 PROTEIN-RELATED"/>
    <property type="match status" value="1"/>
</dbReference>
<dbReference type="InterPro" id="IPR031468">
    <property type="entry name" value="SMP_LBD"/>
</dbReference>
<evidence type="ECO:0000313" key="11">
    <source>
        <dbReference type="Proteomes" id="UP000886523"/>
    </source>
</evidence>
<dbReference type="PROSITE" id="PS51847">
    <property type="entry name" value="SMP"/>
    <property type="match status" value="1"/>
</dbReference>
<dbReference type="GO" id="GO:0015914">
    <property type="term" value="P:phospholipid transport"/>
    <property type="evidence" value="ECO:0007669"/>
    <property type="project" value="TreeGrafter"/>
</dbReference>
<name>A0A9P6B1E1_9AGAM</name>
<evidence type="ECO:0000256" key="3">
    <source>
        <dbReference type="ARBA" id="ARBA00022692"/>
    </source>
</evidence>
<keyword evidence="5" id="KW-1133">Transmembrane helix</keyword>
<feature type="domain" description="SMP-LTD" evidence="9">
    <location>
        <begin position="74"/>
        <end position="265"/>
    </location>
</feature>